<organism evidence="11">
    <name type="scientific">Fopius arisanus</name>
    <dbReference type="NCBI Taxonomy" id="64838"/>
    <lineage>
        <taxon>Eukaryota</taxon>
        <taxon>Metazoa</taxon>
        <taxon>Ecdysozoa</taxon>
        <taxon>Arthropoda</taxon>
        <taxon>Hexapoda</taxon>
        <taxon>Insecta</taxon>
        <taxon>Pterygota</taxon>
        <taxon>Neoptera</taxon>
        <taxon>Endopterygota</taxon>
        <taxon>Hymenoptera</taxon>
        <taxon>Apocrita</taxon>
        <taxon>Ichneumonoidea</taxon>
        <taxon>Braconidae</taxon>
        <taxon>Opiinae</taxon>
        <taxon>Fopius</taxon>
    </lineage>
</organism>
<dbReference type="GO" id="GO:0005829">
    <property type="term" value="C:cytosol"/>
    <property type="evidence" value="ECO:0007669"/>
    <property type="project" value="TreeGrafter"/>
</dbReference>
<feature type="domain" description="MABP" evidence="10">
    <location>
        <begin position="24"/>
        <end position="168"/>
    </location>
</feature>
<keyword evidence="6" id="KW-0653">Protein transport</keyword>
<evidence type="ECO:0000256" key="4">
    <source>
        <dbReference type="ARBA" id="ARBA00022448"/>
    </source>
</evidence>
<feature type="compositionally biased region" description="Polar residues" evidence="9">
    <location>
        <begin position="185"/>
        <end position="196"/>
    </location>
</feature>
<feature type="region of interest" description="Disordered" evidence="9">
    <location>
        <begin position="185"/>
        <end position="215"/>
    </location>
</feature>
<dbReference type="InterPro" id="IPR040335">
    <property type="entry name" value="MVB12A"/>
</dbReference>
<dbReference type="GO" id="GO:0000813">
    <property type="term" value="C:ESCRT I complex"/>
    <property type="evidence" value="ECO:0007669"/>
    <property type="project" value="InterPro"/>
</dbReference>
<dbReference type="GO" id="GO:0032510">
    <property type="term" value="P:endosome to lysosome transport via multivesicular body sorting pathway"/>
    <property type="evidence" value="ECO:0007669"/>
    <property type="project" value="TreeGrafter"/>
</dbReference>
<feature type="region of interest" description="Disordered" evidence="9">
    <location>
        <begin position="242"/>
        <end position="267"/>
    </location>
</feature>
<sequence>MAVLTMNGKKWYSVSGFSCLLPDDRPITAISVVEDIEKCPPRFTAVSKTYDQDIDADLWRESGLFIRRKGRYICYSKTEGVPNYVVQEITVINERETPPDGFSMIPQTIDTDQKAWRKRQVCYKLRNRDACSTAVTDIIVCSRMKKGPTGFTYAGEINGVVICYKISQIVNTDTSSQSYENINALQNVSPNPSNGVSRRVPPERPPKPKFSPKPQNGIYPQVPATIINEVDDSLDRDYEVLSPNARIKPTRPAPQPPVSSQISSMPMYGTLPGSSDLDGVPFVLNPLLSLESDTGIVSIYFPLKIQKKSTSRFTHALNSQYLSIHQKYQKFHKNLFHSSPFALQKSFLSKFHYLSQIPRYPSKTHQSSQSTRYSFHFSFYN</sequence>
<keyword evidence="7" id="KW-0472">Membrane</keyword>
<comment type="function">
    <text evidence="8">Component of the ESCRT-I complex, a regulator of vesicular trafficking process. Required for the sorting of endocytic ubiquitinated cargos into multivesicular bodies.</text>
</comment>
<keyword evidence="5" id="KW-0967">Endosome</keyword>
<evidence type="ECO:0000256" key="2">
    <source>
        <dbReference type="ARBA" id="ARBA00004481"/>
    </source>
</evidence>
<evidence type="ECO:0000256" key="1">
    <source>
        <dbReference type="ARBA" id="ARBA00004414"/>
    </source>
</evidence>
<evidence type="ECO:0000256" key="7">
    <source>
        <dbReference type="ARBA" id="ARBA00023136"/>
    </source>
</evidence>
<dbReference type="GO" id="GO:0046755">
    <property type="term" value="P:viral budding"/>
    <property type="evidence" value="ECO:0007669"/>
    <property type="project" value="TreeGrafter"/>
</dbReference>
<evidence type="ECO:0000256" key="5">
    <source>
        <dbReference type="ARBA" id="ARBA00022753"/>
    </source>
</evidence>
<dbReference type="GO" id="GO:0042058">
    <property type="term" value="P:regulation of epidermal growth factor receptor signaling pathway"/>
    <property type="evidence" value="ECO:0007669"/>
    <property type="project" value="TreeGrafter"/>
</dbReference>
<dbReference type="FunFam" id="2.100.10.50:FF:000002">
    <property type="entry name" value="Multivesicular body subunit 12B"/>
    <property type="match status" value="1"/>
</dbReference>
<dbReference type="InterPro" id="IPR018798">
    <property type="entry name" value="MVB12A/B"/>
</dbReference>
<evidence type="ECO:0000259" key="10">
    <source>
        <dbReference type="PROSITE" id="PS51498"/>
    </source>
</evidence>
<dbReference type="GO" id="GO:0019075">
    <property type="term" value="P:virus maturation"/>
    <property type="evidence" value="ECO:0007669"/>
    <property type="project" value="TreeGrafter"/>
</dbReference>
<dbReference type="AlphaFoldDB" id="A0A0C9QBY3"/>
<gene>
    <name evidence="11" type="primary">FAM125B_2</name>
    <name evidence="11" type="ORF">g.16197</name>
</gene>
<evidence type="ECO:0000256" key="8">
    <source>
        <dbReference type="ARBA" id="ARBA00053101"/>
    </source>
</evidence>
<accession>A0A0C9QBY3</accession>
<dbReference type="Gene3D" id="2.100.10.50">
    <property type="match status" value="1"/>
</dbReference>
<protein>
    <submittedName>
        <fullName evidence="11">FAM125B_2 protein</fullName>
    </submittedName>
</protein>
<dbReference type="PANTHER" id="PTHR31612">
    <property type="entry name" value="MULTIVESICULAR BODY SUBUNIT 12A"/>
    <property type="match status" value="1"/>
</dbReference>
<evidence type="ECO:0000256" key="9">
    <source>
        <dbReference type="SAM" id="MobiDB-lite"/>
    </source>
</evidence>
<evidence type="ECO:0000313" key="11">
    <source>
        <dbReference type="EMBL" id="JAG70516.1"/>
    </source>
</evidence>
<evidence type="ECO:0000256" key="6">
    <source>
        <dbReference type="ARBA" id="ARBA00022927"/>
    </source>
</evidence>
<evidence type="ECO:0000256" key="3">
    <source>
        <dbReference type="ARBA" id="ARBA00010432"/>
    </source>
</evidence>
<name>A0A0C9QBY3_9HYME</name>
<dbReference type="PANTHER" id="PTHR31612:SF2">
    <property type="entry name" value="MULTIVESICULAR BODY SUBUNIT 12A"/>
    <property type="match status" value="1"/>
</dbReference>
<keyword evidence="4" id="KW-0813">Transport</keyword>
<reference evidence="11" key="1">
    <citation type="submission" date="2015-01" db="EMBL/GenBank/DDBJ databases">
        <title>Transcriptome Assembly of Fopius arisanus.</title>
        <authorList>
            <person name="Geib S."/>
        </authorList>
    </citation>
    <scope>NUCLEOTIDE SEQUENCE</scope>
</reference>
<dbReference type="GO" id="GO:0015031">
    <property type="term" value="P:protein transport"/>
    <property type="evidence" value="ECO:0007669"/>
    <property type="project" value="UniProtKB-KW"/>
</dbReference>
<dbReference type="Pfam" id="PF10240">
    <property type="entry name" value="DUF2464"/>
    <property type="match status" value="1"/>
</dbReference>
<proteinExistence type="inferred from homology"/>
<dbReference type="EMBL" id="GBYB01000749">
    <property type="protein sequence ID" value="JAG70516.1"/>
    <property type="molecule type" value="Transcribed_RNA"/>
</dbReference>
<comment type="similarity">
    <text evidence="3">Belongs to the MVB12 family.</text>
</comment>
<comment type="subcellular location">
    <subcellularLocation>
        <location evidence="2">Endosome membrane</location>
        <topology evidence="2">Peripheral membrane protein</topology>
    </subcellularLocation>
    <subcellularLocation>
        <location evidence="1">Late endosome membrane</location>
    </subcellularLocation>
</comment>
<dbReference type="PROSITE" id="PS51498">
    <property type="entry name" value="MABP"/>
    <property type="match status" value="1"/>
</dbReference>
<dbReference type="GO" id="GO:0032801">
    <property type="term" value="P:receptor catabolic process"/>
    <property type="evidence" value="ECO:0007669"/>
    <property type="project" value="TreeGrafter"/>
</dbReference>
<dbReference type="GO" id="GO:0031902">
    <property type="term" value="C:late endosome membrane"/>
    <property type="evidence" value="ECO:0007669"/>
    <property type="project" value="UniProtKB-SubCell"/>
</dbReference>
<dbReference type="InterPro" id="IPR023341">
    <property type="entry name" value="MABP"/>
</dbReference>